<dbReference type="InterPro" id="IPR014807">
    <property type="entry name" value="Coa1"/>
</dbReference>
<organism evidence="1 2">
    <name type="scientific">Helicocarpus griseus UAMH5409</name>
    <dbReference type="NCBI Taxonomy" id="1447875"/>
    <lineage>
        <taxon>Eukaryota</taxon>
        <taxon>Fungi</taxon>
        <taxon>Dikarya</taxon>
        <taxon>Ascomycota</taxon>
        <taxon>Pezizomycotina</taxon>
        <taxon>Eurotiomycetes</taxon>
        <taxon>Eurotiomycetidae</taxon>
        <taxon>Onygenales</taxon>
        <taxon>Ajellomycetaceae</taxon>
        <taxon>Helicocarpus</taxon>
    </lineage>
</organism>
<dbReference type="Pfam" id="PF08695">
    <property type="entry name" value="Coa1"/>
    <property type="match status" value="1"/>
</dbReference>
<comment type="caution">
    <text evidence="1">The sequence shown here is derived from an EMBL/GenBank/DDBJ whole genome shotgun (WGS) entry which is preliminary data.</text>
</comment>
<dbReference type="EMBL" id="PDNB01000235">
    <property type="protein sequence ID" value="PGG97977.1"/>
    <property type="molecule type" value="Genomic_DNA"/>
</dbReference>
<dbReference type="PANTHER" id="PTHR28523:SF1">
    <property type="entry name" value="CYTOCHROME C OXIDASE ASSEMBLY FACTOR 1"/>
    <property type="match status" value="1"/>
</dbReference>
<name>A0A2B7WNB6_9EURO</name>
<gene>
    <name evidence="1" type="ORF">AJ79_09032</name>
</gene>
<dbReference type="PANTHER" id="PTHR28523">
    <property type="entry name" value="CYTOCHROME C OXIDASE ASSEMBLY FACTOR 1"/>
    <property type="match status" value="1"/>
</dbReference>
<keyword evidence="2" id="KW-1185">Reference proteome</keyword>
<evidence type="ECO:0000313" key="1">
    <source>
        <dbReference type="EMBL" id="PGG97977.1"/>
    </source>
</evidence>
<dbReference type="InterPro" id="IPR042432">
    <property type="entry name" value="Coa1_fungi"/>
</dbReference>
<accession>A0A2B7WNB6</accession>
<sequence>MNSLRAMRPLARCHGSTAPSHPAPISARIHSRPLLRRTITSAPGPHSGPLMSRRADRELPSIKSNRKWIRTLPIFAVIVGASMLGIFNYQKSSSSVVNSTLYALRTSPKGREVLGDEIYFAEKIPWISGEMNQLHGRIDITFWVKGTKGRGEMRFRSIRDGRMGYFRTEVWSLTMEDGTVIQLLDAARGDPFQASMSNDMASELQTSV</sequence>
<proteinExistence type="predicted"/>
<dbReference type="STRING" id="1447875.A0A2B7WNB6"/>
<dbReference type="Proteomes" id="UP000223968">
    <property type="component" value="Unassembled WGS sequence"/>
</dbReference>
<evidence type="ECO:0000313" key="2">
    <source>
        <dbReference type="Proteomes" id="UP000223968"/>
    </source>
</evidence>
<dbReference type="OrthoDB" id="2100652at2759"/>
<dbReference type="GO" id="GO:0033617">
    <property type="term" value="P:mitochondrial respiratory chain complex IV assembly"/>
    <property type="evidence" value="ECO:0007669"/>
    <property type="project" value="InterPro"/>
</dbReference>
<evidence type="ECO:0008006" key="3">
    <source>
        <dbReference type="Google" id="ProtNLM"/>
    </source>
</evidence>
<protein>
    <recommendedName>
        <fullName evidence="3">Cytochrome oxidase assembly protein 1</fullName>
    </recommendedName>
</protein>
<reference evidence="1 2" key="1">
    <citation type="submission" date="2017-10" db="EMBL/GenBank/DDBJ databases">
        <title>Comparative genomics in systemic dimorphic fungi from Ajellomycetaceae.</title>
        <authorList>
            <person name="Munoz J.F."/>
            <person name="Mcewen J.G."/>
            <person name="Clay O.K."/>
            <person name="Cuomo C.A."/>
        </authorList>
    </citation>
    <scope>NUCLEOTIDE SEQUENCE [LARGE SCALE GENOMIC DNA]</scope>
    <source>
        <strain evidence="1 2">UAMH5409</strain>
    </source>
</reference>
<dbReference type="GO" id="GO:0005743">
    <property type="term" value="C:mitochondrial inner membrane"/>
    <property type="evidence" value="ECO:0007669"/>
    <property type="project" value="TreeGrafter"/>
</dbReference>
<dbReference type="AlphaFoldDB" id="A0A2B7WNB6"/>